<accession>A0A1N7KGW7</accession>
<dbReference type="SMART" id="SM00387">
    <property type="entry name" value="HATPase_c"/>
    <property type="match status" value="1"/>
</dbReference>
<dbReference type="InterPro" id="IPR004358">
    <property type="entry name" value="Sig_transdc_His_kin-like_C"/>
</dbReference>
<keyword evidence="6" id="KW-0418">Kinase</keyword>
<dbReference type="EMBL" id="FTOR01000001">
    <property type="protein sequence ID" value="SIS60797.1"/>
    <property type="molecule type" value="Genomic_DNA"/>
</dbReference>
<dbReference type="EC" id="2.7.13.3" evidence="2"/>
<evidence type="ECO:0000259" key="5">
    <source>
        <dbReference type="PROSITE" id="PS50109"/>
    </source>
</evidence>
<reference evidence="7" key="1">
    <citation type="submission" date="2017-01" db="EMBL/GenBank/DDBJ databases">
        <authorList>
            <person name="Varghese N."/>
            <person name="Submissions S."/>
        </authorList>
    </citation>
    <scope>NUCLEOTIDE SEQUENCE [LARGE SCALE GENOMIC DNA]</scope>
    <source>
        <strain evidence="7">DSM 21054</strain>
    </source>
</reference>
<dbReference type="AlphaFoldDB" id="A0A1N7KGW7"/>
<evidence type="ECO:0000256" key="1">
    <source>
        <dbReference type="ARBA" id="ARBA00000085"/>
    </source>
</evidence>
<evidence type="ECO:0000313" key="6">
    <source>
        <dbReference type="EMBL" id="SIS60797.1"/>
    </source>
</evidence>
<feature type="transmembrane region" description="Helical" evidence="4">
    <location>
        <begin position="119"/>
        <end position="139"/>
    </location>
</feature>
<dbReference type="PROSITE" id="PS50109">
    <property type="entry name" value="HIS_KIN"/>
    <property type="match status" value="1"/>
</dbReference>
<evidence type="ECO:0000256" key="4">
    <source>
        <dbReference type="SAM" id="Phobius"/>
    </source>
</evidence>
<evidence type="ECO:0000256" key="2">
    <source>
        <dbReference type="ARBA" id="ARBA00012438"/>
    </source>
</evidence>
<organism evidence="6 7">
    <name type="scientific">Filimonas lacunae</name>
    <dbReference type="NCBI Taxonomy" id="477680"/>
    <lineage>
        <taxon>Bacteria</taxon>
        <taxon>Pseudomonadati</taxon>
        <taxon>Bacteroidota</taxon>
        <taxon>Chitinophagia</taxon>
        <taxon>Chitinophagales</taxon>
        <taxon>Chitinophagaceae</taxon>
        <taxon>Filimonas</taxon>
    </lineage>
</organism>
<dbReference type="CDD" id="cd00075">
    <property type="entry name" value="HATPase"/>
    <property type="match status" value="1"/>
</dbReference>
<keyword evidence="6" id="KW-0808">Transferase</keyword>
<keyword evidence="4" id="KW-0472">Membrane</keyword>
<dbReference type="STRING" id="477680.SAMN05421788_101188"/>
<name>A0A1N7KGW7_9BACT</name>
<feature type="transmembrane region" description="Helical" evidence="4">
    <location>
        <begin position="87"/>
        <end position="107"/>
    </location>
</feature>
<keyword evidence="4" id="KW-1133">Transmembrane helix</keyword>
<dbReference type="InterPro" id="IPR003594">
    <property type="entry name" value="HATPase_dom"/>
</dbReference>
<dbReference type="CDD" id="cd00082">
    <property type="entry name" value="HisKA"/>
    <property type="match status" value="1"/>
</dbReference>
<dbReference type="PANTHER" id="PTHR43547:SF2">
    <property type="entry name" value="HYBRID SIGNAL TRANSDUCTION HISTIDINE KINASE C"/>
    <property type="match status" value="1"/>
</dbReference>
<dbReference type="Pfam" id="PF00512">
    <property type="entry name" value="HisKA"/>
    <property type="match status" value="1"/>
</dbReference>
<dbReference type="InterPro" id="IPR036097">
    <property type="entry name" value="HisK_dim/P_sf"/>
</dbReference>
<keyword evidence="4" id="KW-0812">Transmembrane</keyword>
<dbReference type="PANTHER" id="PTHR43547">
    <property type="entry name" value="TWO-COMPONENT HISTIDINE KINASE"/>
    <property type="match status" value="1"/>
</dbReference>
<dbReference type="Gene3D" id="1.10.287.130">
    <property type="match status" value="1"/>
</dbReference>
<proteinExistence type="predicted"/>
<dbReference type="Pfam" id="PF02518">
    <property type="entry name" value="HATPase_c"/>
    <property type="match status" value="1"/>
</dbReference>
<gene>
    <name evidence="6" type="ORF">SAMN05421788_101188</name>
</gene>
<dbReference type="InterPro" id="IPR003661">
    <property type="entry name" value="HisK_dim/P_dom"/>
</dbReference>
<keyword evidence="3" id="KW-0597">Phosphoprotein</keyword>
<evidence type="ECO:0000313" key="7">
    <source>
        <dbReference type="Proteomes" id="UP000186917"/>
    </source>
</evidence>
<dbReference type="PRINTS" id="PR00344">
    <property type="entry name" value="BCTRLSENSOR"/>
</dbReference>
<comment type="catalytic activity">
    <reaction evidence="1">
        <text>ATP + protein L-histidine = ADP + protein N-phospho-L-histidine.</text>
        <dbReference type="EC" id="2.7.13.3"/>
    </reaction>
</comment>
<protein>
    <recommendedName>
        <fullName evidence="2">histidine kinase</fullName>
        <ecNumber evidence="2">2.7.13.3</ecNumber>
    </recommendedName>
</protein>
<dbReference type="SUPFAM" id="SSF55874">
    <property type="entry name" value="ATPase domain of HSP90 chaperone/DNA topoisomerase II/histidine kinase"/>
    <property type="match status" value="1"/>
</dbReference>
<dbReference type="Proteomes" id="UP000186917">
    <property type="component" value="Unassembled WGS sequence"/>
</dbReference>
<dbReference type="GO" id="GO:0000155">
    <property type="term" value="F:phosphorelay sensor kinase activity"/>
    <property type="evidence" value="ECO:0007669"/>
    <property type="project" value="InterPro"/>
</dbReference>
<feature type="transmembrane region" description="Helical" evidence="4">
    <location>
        <begin position="17"/>
        <end position="36"/>
    </location>
</feature>
<dbReference type="SUPFAM" id="SSF47384">
    <property type="entry name" value="Homodimeric domain of signal transducing histidine kinase"/>
    <property type="match status" value="1"/>
</dbReference>
<dbReference type="InterPro" id="IPR036890">
    <property type="entry name" value="HATPase_C_sf"/>
</dbReference>
<dbReference type="InterPro" id="IPR005467">
    <property type="entry name" value="His_kinase_dom"/>
</dbReference>
<dbReference type="Gene3D" id="3.30.565.10">
    <property type="entry name" value="Histidine kinase-like ATPase, C-terminal domain"/>
    <property type="match status" value="1"/>
</dbReference>
<feature type="domain" description="Histidine kinase" evidence="5">
    <location>
        <begin position="191"/>
        <end position="407"/>
    </location>
</feature>
<sequence>MPISSTFVFVNLVQHKYILSIICLLVFLGGVAIVYINYKRKFYLGRLVLILGSTIIFTLSALLYRNGAEHFLLLNIVLAIILFHNKWFTYGFSIVNAILYLFITLTISRHIEIEVISDARVLLNIGMMLLLFIVALNYFREEHVNYQQQIEEKHKELYVQQLQLMDQKDVLEKNNRSLEVLNQSKEKLFSIIAHDMTSPLGNLRGSLDLLQHKLMTEEEFSNVSAVLVQQVQSLEESLSNLLQWSRSQLNGISVQSSIFLMMPLIIEQIRLFQPVLDKKGLRIINDIDNNITCQADANHFKIIFRNLLTNAIKFSPPGSAIHLYNVIKPGLILISVADSGTGIPEEQLQLLSAGRINISTRGTRNEKGTGVGLLLCKEFIEKNEGQFIIQPNTPSGSIFTVALPHVNTSTQH</sequence>
<feature type="transmembrane region" description="Helical" evidence="4">
    <location>
        <begin position="43"/>
        <end position="64"/>
    </location>
</feature>
<dbReference type="SMART" id="SM00388">
    <property type="entry name" value="HisKA"/>
    <property type="match status" value="1"/>
</dbReference>
<evidence type="ECO:0000256" key="3">
    <source>
        <dbReference type="ARBA" id="ARBA00022553"/>
    </source>
</evidence>
<keyword evidence="7" id="KW-1185">Reference proteome</keyword>